<dbReference type="Proteomes" id="UP000594638">
    <property type="component" value="Unassembled WGS sequence"/>
</dbReference>
<comment type="caution">
    <text evidence="2">The sequence shown here is derived from an EMBL/GenBank/DDBJ whole genome shotgun (WGS) entry which is preliminary data.</text>
</comment>
<dbReference type="InterPro" id="IPR038071">
    <property type="entry name" value="UROD/MetE-like_sf"/>
</dbReference>
<reference evidence="2 3" key="1">
    <citation type="submission" date="2019-12" db="EMBL/GenBank/DDBJ databases">
        <authorList>
            <person name="Alioto T."/>
            <person name="Alioto T."/>
            <person name="Gomez Garrido J."/>
        </authorList>
    </citation>
    <scope>NUCLEOTIDE SEQUENCE [LARGE SCALE GENOMIC DNA]</scope>
</reference>
<dbReference type="GO" id="GO:0003871">
    <property type="term" value="F:5-methyltetrahydropteroyltriglutamate-homocysteine S-methyltransferase activity"/>
    <property type="evidence" value="ECO:0007669"/>
    <property type="project" value="InterPro"/>
</dbReference>
<sequence>MCYSNFNVAIRSIINIDTNVVTVENSKSVKKLCSIFCEIVRHWFQLVWCTIFVVF</sequence>
<gene>
    <name evidence="2" type="ORF">OLEA9_D001829</name>
</gene>
<dbReference type="EMBL" id="CACTIH010002344">
    <property type="protein sequence ID" value="CAA2976045.1"/>
    <property type="molecule type" value="Genomic_DNA"/>
</dbReference>
<evidence type="ECO:0000313" key="2">
    <source>
        <dbReference type="EMBL" id="CAA2976045.1"/>
    </source>
</evidence>
<protein>
    <submittedName>
        <fullName evidence="2">5-methyltetrahydropteroyltriglutamate--homocysteine methyltransferase 1-like</fullName>
    </submittedName>
</protein>
<keyword evidence="2" id="KW-0489">Methyltransferase</keyword>
<name>A0A8S0RB99_OLEEU</name>
<feature type="domain" description="Cobalamin-independent methionine synthase MetE C-terminal/archaeal" evidence="1">
    <location>
        <begin position="1"/>
        <end position="38"/>
    </location>
</feature>
<dbReference type="GO" id="GO:0009086">
    <property type="term" value="P:methionine biosynthetic process"/>
    <property type="evidence" value="ECO:0007669"/>
    <property type="project" value="InterPro"/>
</dbReference>
<dbReference type="Pfam" id="PF01717">
    <property type="entry name" value="Meth_synt_2"/>
    <property type="match status" value="1"/>
</dbReference>
<evidence type="ECO:0000313" key="3">
    <source>
        <dbReference type="Proteomes" id="UP000594638"/>
    </source>
</evidence>
<dbReference type="AlphaFoldDB" id="A0A8S0RB99"/>
<dbReference type="GO" id="GO:0008270">
    <property type="term" value="F:zinc ion binding"/>
    <property type="evidence" value="ECO:0007669"/>
    <property type="project" value="InterPro"/>
</dbReference>
<dbReference type="Gramene" id="OE9D001829T1">
    <property type="protein sequence ID" value="OE9D001829C1"/>
    <property type="gene ID" value="OE9D001829"/>
</dbReference>
<accession>A0A8S0RB99</accession>
<keyword evidence="3" id="KW-1185">Reference proteome</keyword>
<dbReference type="GO" id="GO:0032259">
    <property type="term" value="P:methylation"/>
    <property type="evidence" value="ECO:0007669"/>
    <property type="project" value="UniProtKB-KW"/>
</dbReference>
<feature type="non-terminal residue" evidence="2">
    <location>
        <position position="55"/>
    </location>
</feature>
<dbReference type="InterPro" id="IPR002629">
    <property type="entry name" value="Met_Synth_C/arc"/>
</dbReference>
<organism evidence="2 3">
    <name type="scientific">Olea europaea subsp. europaea</name>
    <dbReference type="NCBI Taxonomy" id="158383"/>
    <lineage>
        <taxon>Eukaryota</taxon>
        <taxon>Viridiplantae</taxon>
        <taxon>Streptophyta</taxon>
        <taxon>Embryophyta</taxon>
        <taxon>Tracheophyta</taxon>
        <taxon>Spermatophyta</taxon>
        <taxon>Magnoliopsida</taxon>
        <taxon>eudicotyledons</taxon>
        <taxon>Gunneridae</taxon>
        <taxon>Pentapetalae</taxon>
        <taxon>asterids</taxon>
        <taxon>lamiids</taxon>
        <taxon>Lamiales</taxon>
        <taxon>Oleaceae</taxon>
        <taxon>Oleeae</taxon>
        <taxon>Olea</taxon>
    </lineage>
</organism>
<dbReference type="Gene3D" id="3.20.20.210">
    <property type="match status" value="1"/>
</dbReference>
<evidence type="ECO:0000259" key="1">
    <source>
        <dbReference type="Pfam" id="PF01717"/>
    </source>
</evidence>
<keyword evidence="2" id="KW-0808">Transferase</keyword>
<proteinExistence type="predicted"/>